<dbReference type="OrthoDB" id="5918257at2759"/>
<sequence length="115" mass="12544">MTRTTPELAPSSPSSIATPTGGRLATTNYLACNRPHTRRIFSGIGFRACGPPPTNSYDDNSESDEVIETSKISNSDAFECFAKGLMWLEQQTGSDSTELMLLKQLGDRAAKRRQS</sequence>
<organism evidence="2 3">
    <name type="scientific">Araneus ventricosus</name>
    <name type="common">Orbweaver spider</name>
    <name type="synonym">Epeira ventricosa</name>
    <dbReference type="NCBI Taxonomy" id="182803"/>
    <lineage>
        <taxon>Eukaryota</taxon>
        <taxon>Metazoa</taxon>
        <taxon>Ecdysozoa</taxon>
        <taxon>Arthropoda</taxon>
        <taxon>Chelicerata</taxon>
        <taxon>Arachnida</taxon>
        <taxon>Araneae</taxon>
        <taxon>Araneomorphae</taxon>
        <taxon>Entelegynae</taxon>
        <taxon>Araneoidea</taxon>
        <taxon>Araneidae</taxon>
        <taxon>Araneus</taxon>
    </lineage>
</organism>
<gene>
    <name evidence="2" type="ORF">AVEN_238233_1</name>
</gene>
<dbReference type="Proteomes" id="UP000499080">
    <property type="component" value="Unassembled WGS sequence"/>
</dbReference>
<dbReference type="EMBL" id="BGPR01011469">
    <property type="protein sequence ID" value="GBN51526.1"/>
    <property type="molecule type" value="Genomic_DNA"/>
</dbReference>
<name>A0A4Y2PN36_ARAVE</name>
<protein>
    <submittedName>
        <fullName evidence="2">Uncharacterized protein</fullName>
    </submittedName>
</protein>
<evidence type="ECO:0000313" key="3">
    <source>
        <dbReference type="Proteomes" id="UP000499080"/>
    </source>
</evidence>
<accession>A0A4Y2PN36</accession>
<evidence type="ECO:0000256" key="1">
    <source>
        <dbReference type="SAM" id="MobiDB-lite"/>
    </source>
</evidence>
<reference evidence="2 3" key="1">
    <citation type="journal article" date="2019" name="Sci. Rep.">
        <title>Orb-weaving spider Araneus ventricosus genome elucidates the spidroin gene catalogue.</title>
        <authorList>
            <person name="Kono N."/>
            <person name="Nakamura H."/>
            <person name="Ohtoshi R."/>
            <person name="Moran D.A.P."/>
            <person name="Shinohara A."/>
            <person name="Yoshida Y."/>
            <person name="Fujiwara M."/>
            <person name="Mori M."/>
            <person name="Tomita M."/>
            <person name="Arakawa K."/>
        </authorList>
    </citation>
    <scope>NUCLEOTIDE SEQUENCE [LARGE SCALE GENOMIC DNA]</scope>
</reference>
<comment type="caution">
    <text evidence="2">The sequence shown here is derived from an EMBL/GenBank/DDBJ whole genome shotgun (WGS) entry which is preliminary data.</text>
</comment>
<keyword evidence="3" id="KW-1185">Reference proteome</keyword>
<proteinExistence type="predicted"/>
<dbReference type="AlphaFoldDB" id="A0A4Y2PN36"/>
<evidence type="ECO:0000313" key="2">
    <source>
        <dbReference type="EMBL" id="GBN51526.1"/>
    </source>
</evidence>
<feature type="region of interest" description="Disordered" evidence="1">
    <location>
        <begin position="1"/>
        <end position="21"/>
    </location>
</feature>